<gene>
    <name evidence="2" type="ORF">INT45_000323</name>
</gene>
<organism evidence="2 3">
    <name type="scientific">Circinella minor</name>
    <dbReference type="NCBI Taxonomy" id="1195481"/>
    <lineage>
        <taxon>Eukaryota</taxon>
        <taxon>Fungi</taxon>
        <taxon>Fungi incertae sedis</taxon>
        <taxon>Mucoromycota</taxon>
        <taxon>Mucoromycotina</taxon>
        <taxon>Mucoromycetes</taxon>
        <taxon>Mucorales</taxon>
        <taxon>Lichtheimiaceae</taxon>
        <taxon>Circinella</taxon>
    </lineage>
</organism>
<dbReference type="AlphaFoldDB" id="A0A8H7RX55"/>
<dbReference type="InterPro" id="IPR004242">
    <property type="entry name" value="Transposase_21"/>
</dbReference>
<evidence type="ECO:0008006" key="4">
    <source>
        <dbReference type="Google" id="ProtNLM"/>
    </source>
</evidence>
<accession>A0A8H7RX55</accession>
<evidence type="ECO:0000313" key="2">
    <source>
        <dbReference type="EMBL" id="KAG2218786.1"/>
    </source>
</evidence>
<evidence type="ECO:0000313" key="3">
    <source>
        <dbReference type="Proteomes" id="UP000646827"/>
    </source>
</evidence>
<name>A0A8H7RX55_9FUNG</name>
<dbReference type="EMBL" id="JAEPRB010000210">
    <property type="protein sequence ID" value="KAG2218786.1"/>
    <property type="molecule type" value="Genomic_DNA"/>
</dbReference>
<feature type="compositionally biased region" description="Polar residues" evidence="1">
    <location>
        <begin position="124"/>
        <end position="137"/>
    </location>
</feature>
<reference evidence="2 3" key="1">
    <citation type="submission" date="2020-12" db="EMBL/GenBank/DDBJ databases">
        <title>Metabolic potential, ecology and presence of endohyphal bacteria is reflected in genomic diversity of Mucoromycotina.</title>
        <authorList>
            <person name="Muszewska A."/>
            <person name="Okrasinska A."/>
            <person name="Steczkiewicz K."/>
            <person name="Drgas O."/>
            <person name="Orlowska M."/>
            <person name="Perlinska-Lenart U."/>
            <person name="Aleksandrzak-Piekarczyk T."/>
            <person name="Szatraj K."/>
            <person name="Zielenkiewicz U."/>
            <person name="Pilsyk S."/>
            <person name="Malc E."/>
            <person name="Mieczkowski P."/>
            <person name="Kruszewska J.S."/>
            <person name="Biernat P."/>
            <person name="Pawlowska J."/>
        </authorList>
    </citation>
    <scope>NUCLEOTIDE SEQUENCE [LARGE SCALE GENOMIC DNA]</scope>
    <source>
        <strain evidence="2 3">CBS 142.35</strain>
    </source>
</reference>
<protein>
    <recommendedName>
        <fullName evidence="4">Transposase domain-containing protein</fullName>
    </recommendedName>
</protein>
<feature type="compositionally biased region" description="Polar residues" evidence="1">
    <location>
        <begin position="51"/>
        <end position="65"/>
    </location>
</feature>
<proteinExistence type="predicted"/>
<dbReference type="OrthoDB" id="2289822at2759"/>
<evidence type="ECO:0000256" key="1">
    <source>
        <dbReference type="SAM" id="MobiDB-lite"/>
    </source>
</evidence>
<dbReference type="Proteomes" id="UP000646827">
    <property type="component" value="Unassembled WGS sequence"/>
</dbReference>
<feature type="non-terminal residue" evidence="2">
    <location>
        <position position="1"/>
    </location>
</feature>
<keyword evidence="3" id="KW-1185">Reference proteome</keyword>
<sequence>MRVKTKDCFWCGEPIFTAKLKQHEDNECKKNPYADPSNPVLPKKRQRRSTRNVNLPGQSTRTSVSTTSLDVNETIINGNASNVADSMEDYYDDDFLWENDGNMMDVDNRDNNNNTILGVDNASVIGSSPQSLSNDRSPVSMDDHDDGESISSLANHMMHIDNNNDMEDNAIVNNSNEEGNLEAIHESQPSVMTTNNYGEPIKCSVPPTKEFDEQLKRSILKFVNDCLTSKELAGKPILSKHKAETKITEMYPVKPIYYDYCPKGCRIYTDYISVACSCGLQRYKPNNLPNLQAVSSMLYMPLAQQLAALIASDSKREHLMTLSNRESEERGVWEDFFDGDVYKNRRSLFKGDLDIAISLFIDGFTPFRKSKTSMTIFNIIILNLPPKERYRNENMIQVCILPVKPKSMDSFLEPLFIELRKLEKAGLEVKCASSVFRLNVHLMLTSGDIVAVQELIHHSYRALYGCRICPIRTINAVSPEGAGNDGALAFSIKKQTKFAELESFYGASFFGLDEMHLIGANVSKRIWEMISGSFKNSTTSFELGTTKRQIIGSSVESSANTIPSSVFEGDFRNYYTKPGNMRSVDWVCFWLFVVLTMVCDMLELQLGGVEQAKAVVDALVSLVTGCAIALSWKISEDDLVKME</sequence>
<dbReference type="Pfam" id="PF02992">
    <property type="entry name" value="Transposase_21"/>
    <property type="match status" value="1"/>
</dbReference>
<feature type="region of interest" description="Disordered" evidence="1">
    <location>
        <begin position="27"/>
        <end position="65"/>
    </location>
</feature>
<feature type="region of interest" description="Disordered" evidence="1">
    <location>
        <begin position="122"/>
        <end position="146"/>
    </location>
</feature>
<comment type="caution">
    <text evidence="2">The sequence shown here is derived from an EMBL/GenBank/DDBJ whole genome shotgun (WGS) entry which is preliminary data.</text>
</comment>